<dbReference type="AlphaFoldDB" id="A0A1Y6BHK6"/>
<accession>A0A1Y6BHK6</accession>
<keyword evidence="12" id="KW-1185">Reference proteome</keyword>
<evidence type="ECO:0000313" key="12">
    <source>
        <dbReference type="Proteomes" id="UP000192920"/>
    </source>
</evidence>
<keyword evidence="6 8" id="KW-1133">Transmembrane helix</keyword>
<evidence type="ECO:0000256" key="2">
    <source>
        <dbReference type="ARBA" id="ARBA00022475"/>
    </source>
</evidence>
<feature type="transmembrane region" description="Helical" evidence="8">
    <location>
        <begin position="115"/>
        <end position="137"/>
    </location>
</feature>
<evidence type="ECO:0000256" key="6">
    <source>
        <dbReference type="ARBA" id="ARBA00022989"/>
    </source>
</evidence>
<feature type="domain" description="Phosphoethanolamine transferase N-terminal" evidence="10">
    <location>
        <begin position="54"/>
        <end position="202"/>
    </location>
</feature>
<dbReference type="Pfam" id="PF08019">
    <property type="entry name" value="EptA_B_N"/>
    <property type="match status" value="1"/>
</dbReference>
<dbReference type="CDD" id="cd16017">
    <property type="entry name" value="LptA"/>
    <property type="match status" value="1"/>
</dbReference>
<name>A0A1Y6BHK6_9NEIS</name>
<dbReference type="Gene3D" id="3.40.720.10">
    <property type="entry name" value="Alkaline Phosphatase, subunit A"/>
    <property type="match status" value="1"/>
</dbReference>
<dbReference type="InterPro" id="IPR000917">
    <property type="entry name" value="Sulfatase_N"/>
</dbReference>
<evidence type="ECO:0000259" key="9">
    <source>
        <dbReference type="Pfam" id="PF00884"/>
    </source>
</evidence>
<dbReference type="PANTHER" id="PTHR30443:SF0">
    <property type="entry name" value="PHOSPHOETHANOLAMINE TRANSFERASE EPTA"/>
    <property type="match status" value="1"/>
</dbReference>
<keyword evidence="4 11" id="KW-0808">Transferase</keyword>
<keyword evidence="2" id="KW-1003">Cell membrane</keyword>
<reference evidence="12" key="1">
    <citation type="submission" date="2017-04" db="EMBL/GenBank/DDBJ databases">
        <authorList>
            <person name="Varghese N."/>
            <person name="Submissions S."/>
        </authorList>
    </citation>
    <scope>NUCLEOTIDE SEQUENCE [LARGE SCALE GENOMIC DNA]</scope>
    <source>
        <strain evidence="12">DSM 22618</strain>
    </source>
</reference>
<dbReference type="InterPro" id="IPR058130">
    <property type="entry name" value="PEA_transf_C"/>
</dbReference>
<evidence type="ECO:0000256" key="3">
    <source>
        <dbReference type="ARBA" id="ARBA00022519"/>
    </source>
</evidence>
<dbReference type="Proteomes" id="UP000192920">
    <property type="component" value="Unassembled WGS sequence"/>
</dbReference>
<feature type="transmembrane region" description="Helical" evidence="8">
    <location>
        <begin position="77"/>
        <end position="95"/>
    </location>
</feature>
<feature type="transmembrane region" description="Helical" evidence="8">
    <location>
        <begin position="50"/>
        <end position="70"/>
    </location>
</feature>
<dbReference type="STRING" id="1123014.SAMN02745746_00751"/>
<proteinExistence type="predicted"/>
<evidence type="ECO:0000256" key="7">
    <source>
        <dbReference type="ARBA" id="ARBA00023136"/>
    </source>
</evidence>
<feature type="transmembrane region" description="Helical" evidence="8">
    <location>
        <begin position="12"/>
        <end position="30"/>
    </location>
</feature>
<protein>
    <submittedName>
        <fullName evidence="11">Lipid A ethanolaminephosphotransferase</fullName>
    </submittedName>
</protein>
<evidence type="ECO:0000256" key="1">
    <source>
        <dbReference type="ARBA" id="ARBA00004429"/>
    </source>
</evidence>
<gene>
    <name evidence="11" type="ORF">SAMN02745746_00751</name>
</gene>
<dbReference type="InterPro" id="IPR040423">
    <property type="entry name" value="PEA_transferase"/>
</dbReference>
<evidence type="ECO:0000259" key="10">
    <source>
        <dbReference type="Pfam" id="PF08019"/>
    </source>
</evidence>
<comment type="subcellular location">
    <subcellularLocation>
        <location evidence="1">Cell inner membrane</location>
        <topology evidence="1">Multi-pass membrane protein</topology>
    </subcellularLocation>
</comment>
<dbReference type="Pfam" id="PF00884">
    <property type="entry name" value="Sulfatase"/>
    <property type="match status" value="1"/>
</dbReference>
<dbReference type="GO" id="GO:0005886">
    <property type="term" value="C:plasma membrane"/>
    <property type="evidence" value="ECO:0007669"/>
    <property type="project" value="UniProtKB-SubCell"/>
</dbReference>
<dbReference type="GO" id="GO:0016776">
    <property type="term" value="F:phosphotransferase activity, phosphate group as acceptor"/>
    <property type="evidence" value="ECO:0007669"/>
    <property type="project" value="TreeGrafter"/>
</dbReference>
<dbReference type="SUPFAM" id="SSF53649">
    <property type="entry name" value="Alkaline phosphatase-like"/>
    <property type="match status" value="1"/>
</dbReference>
<evidence type="ECO:0000313" key="11">
    <source>
        <dbReference type="EMBL" id="SMF01849.1"/>
    </source>
</evidence>
<organism evidence="11 12">
    <name type="scientific">Pseudogulbenkiania subflava DSM 22618</name>
    <dbReference type="NCBI Taxonomy" id="1123014"/>
    <lineage>
        <taxon>Bacteria</taxon>
        <taxon>Pseudomonadati</taxon>
        <taxon>Pseudomonadota</taxon>
        <taxon>Betaproteobacteria</taxon>
        <taxon>Neisseriales</taxon>
        <taxon>Chromobacteriaceae</taxon>
        <taxon>Pseudogulbenkiania</taxon>
    </lineage>
</organism>
<dbReference type="PANTHER" id="PTHR30443">
    <property type="entry name" value="INNER MEMBRANE PROTEIN"/>
    <property type="match status" value="1"/>
</dbReference>
<dbReference type="InterPro" id="IPR017850">
    <property type="entry name" value="Alkaline_phosphatase_core_sf"/>
</dbReference>
<keyword evidence="7 8" id="KW-0472">Membrane</keyword>
<sequence length="539" mass="60014">MSLFRPLRPERMTLLLSLALIVFYNVPFWREMGRITAGLGSHGPVLLAEAFVLLLAFFNLVLALLAWPYVFKPVMTLLLVCTAFVTYFMNQYGIMVDMHMVQNVFQTDPAETRDLLTVKMGLFALGLGVLPALWLWKTPIAYRPPLRELGVRVVTLLVSVAVLLGVVFFAYQDFASLFRNNRQLRLIVTPSNYIQATNSYLRYVADSGPVVVTPLGTDAKKAPSWAAHQRKTVLVVVVGETARADHFALNGYSRDTNPQLAKQAGLLNFTNVRSCGTETAVSVPCMFSGMGREQYSGDAASKRENLLDVLKHAGFDILWRDNNSGCKGVCNRVAYEDLANLKTPGLCDDGECYDDVLLDGLKQRLQNLPHDSVIVLHQKGSHGPAYYKRYPKSFEQFTPVCRTSELSQCSQQDIVNGFDNTIRYTDHMLSGLIDLLRANAGVNSGMIYLSDHGESLGENNVYLHGMPYLFAPEAQKHIPAVMWFSDGFQKELGVNARCLAAKKDQAWSQDNLFHSVLGVLGVQTQVYDAKLDLFQSCKG</sequence>
<dbReference type="EMBL" id="FXAG01000003">
    <property type="protein sequence ID" value="SMF01849.1"/>
    <property type="molecule type" value="Genomic_DNA"/>
</dbReference>
<keyword evidence="3" id="KW-0997">Cell inner membrane</keyword>
<feature type="domain" description="Sulfatase N-terminal" evidence="9">
    <location>
        <begin position="234"/>
        <end position="522"/>
    </location>
</feature>
<dbReference type="NCBIfam" id="NF028537">
    <property type="entry name" value="P_eth_NH2_trans"/>
    <property type="match status" value="1"/>
</dbReference>
<feature type="transmembrane region" description="Helical" evidence="8">
    <location>
        <begin position="149"/>
        <end position="171"/>
    </location>
</feature>
<keyword evidence="5 8" id="KW-0812">Transmembrane</keyword>
<dbReference type="GO" id="GO:0009244">
    <property type="term" value="P:lipopolysaccharide core region biosynthetic process"/>
    <property type="evidence" value="ECO:0007669"/>
    <property type="project" value="TreeGrafter"/>
</dbReference>
<evidence type="ECO:0000256" key="5">
    <source>
        <dbReference type="ARBA" id="ARBA00022692"/>
    </source>
</evidence>
<dbReference type="InterPro" id="IPR012549">
    <property type="entry name" value="EptA-like_N"/>
</dbReference>
<evidence type="ECO:0000256" key="4">
    <source>
        <dbReference type="ARBA" id="ARBA00022679"/>
    </source>
</evidence>
<dbReference type="RefSeq" id="WP_085275099.1">
    <property type="nucleotide sequence ID" value="NZ_FXAG01000003.1"/>
</dbReference>
<evidence type="ECO:0000256" key="8">
    <source>
        <dbReference type="SAM" id="Phobius"/>
    </source>
</evidence>